<gene>
    <name evidence="3" type="ORF">AU255_01025</name>
</gene>
<evidence type="ECO:0000256" key="2">
    <source>
        <dbReference type="RuleBase" id="RU362080"/>
    </source>
</evidence>
<proteinExistence type="inferred from homology"/>
<evidence type="ECO:0000256" key="1">
    <source>
        <dbReference type="ARBA" id="ARBA00009981"/>
    </source>
</evidence>
<name>A0A1V8M4M8_9GAMM</name>
<comment type="similarity">
    <text evidence="1 2">Belongs to the phD/YefM antitoxin family.</text>
</comment>
<dbReference type="InterPro" id="IPR036165">
    <property type="entry name" value="YefM-like_sf"/>
</dbReference>
<dbReference type="NCBIfam" id="TIGR01552">
    <property type="entry name" value="phd_fam"/>
    <property type="match status" value="1"/>
</dbReference>
<dbReference type="RefSeq" id="WP_080521150.1">
    <property type="nucleotide sequence ID" value="NZ_LPUF01000001.1"/>
</dbReference>
<dbReference type="Proteomes" id="UP000191980">
    <property type="component" value="Unassembled WGS sequence"/>
</dbReference>
<dbReference type="OrthoDB" id="71688at2"/>
<reference evidence="3 4" key="1">
    <citation type="submission" date="2015-12" db="EMBL/GenBank/DDBJ databases">
        <authorList>
            <person name="Shamseldin A."/>
            <person name="Moawad H."/>
            <person name="Abd El-Rahim W.M."/>
            <person name="Sadowsky M.J."/>
        </authorList>
    </citation>
    <scope>NUCLEOTIDE SEQUENCE [LARGE SCALE GENOMIC DNA]</scope>
    <source>
        <strain evidence="3 4">WF1</strain>
    </source>
</reference>
<dbReference type="Pfam" id="PF02604">
    <property type="entry name" value="PhdYeFM_antitox"/>
    <property type="match status" value="1"/>
</dbReference>
<evidence type="ECO:0000313" key="3">
    <source>
        <dbReference type="EMBL" id="OQK16520.1"/>
    </source>
</evidence>
<dbReference type="Gene3D" id="3.40.1620.10">
    <property type="entry name" value="YefM-like domain"/>
    <property type="match status" value="1"/>
</dbReference>
<comment type="caution">
    <text evidence="3">The sequence shown here is derived from an EMBL/GenBank/DDBJ whole genome shotgun (WGS) entry which is preliminary data.</text>
</comment>
<keyword evidence="4" id="KW-1185">Reference proteome</keyword>
<accession>A0A1V8M4M8</accession>
<organism evidence="3 4">
    <name type="scientific">Methyloprofundus sedimenti</name>
    <dbReference type="NCBI Taxonomy" id="1420851"/>
    <lineage>
        <taxon>Bacteria</taxon>
        <taxon>Pseudomonadati</taxon>
        <taxon>Pseudomonadota</taxon>
        <taxon>Gammaproteobacteria</taxon>
        <taxon>Methylococcales</taxon>
        <taxon>Methylococcaceae</taxon>
        <taxon>Methyloprofundus</taxon>
    </lineage>
</organism>
<dbReference type="AlphaFoldDB" id="A0A1V8M4M8"/>
<comment type="function">
    <text evidence="2">Antitoxin component of a type II toxin-antitoxin (TA) system.</text>
</comment>
<protein>
    <recommendedName>
        <fullName evidence="2">Antitoxin</fullName>
    </recommendedName>
</protein>
<dbReference type="EMBL" id="LPUF01000001">
    <property type="protein sequence ID" value="OQK16520.1"/>
    <property type="molecule type" value="Genomic_DNA"/>
</dbReference>
<evidence type="ECO:0000313" key="4">
    <source>
        <dbReference type="Proteomes" id="UP000191980"/>
    </source>
</evidence>
<dbReference type="SUPFAM" id="SSF143120">
    <property type="entry name" value="YefM-like"/>
    <property type="match status" value="1"/>
</dbReference>
<dbReference type="STRING" id="1420851.AU255_01025"/>
<dbReference type="InterPro" id="IPR006442">
    <property type="entry name" value="Antitoxin_Phd/YefM"/>
</dbReference>
<sequence length="94" mass="10629">MKTSTIAAAKNNLSHLINQLEFEEPIHLTRYGKPVAVVMSESQYQALVSPPKSLNLAILNWREQLDEESDVGLTESELNIIRKESSGRDFTWAE</sequence>